<organism evidence="2 3">
    <name type="scientific">Streptomyces caniferus</name>
    <dbReference type="NCBI Taxonomy" id="285557"/>
    <lineage>
        <taxon>Bacteria</taxon>
        <taxon>Bacillati</taxon>
        <taxon>Actinomycetota</taxon>
        <taxon>Actinomycetes</taxon>
        <taxon>Kitasatosporales</taxon>
        <taxon>Streptomycetaceae</taxon>
        <taxon>Streptomyces</taxon>
    </lineage>
</organism>
<sequence>MAPGPHTERDGEGADYGDDAEEVDAVDDGLQDGESGQATALRCDARVVGEVDDRAVYE</sequence>
<name>A0A640SK18_9ACTN</name>
<reference evidence="2 3" key="1">
    <citation type="submission" date="2019-12" db="EMBL/GenBank/DDBJ databases">
        <title>Whole genome shotgun sequence of Streptomyces caniferus NBRC 15389.</title>
        <authorList>
            <person name="Ichikawa N."/>
            <person name="Kimura A."/>
            <person name="Kitahashi Y."/>
            <person name="Komaki H."/>
            <person name="Tamura T."/>
        </authorList>
    </citation>
    <scope>NUCLEOTIDE SEQUENCE [LARGE SCALE GENOMIC DNA]</scope>
    <source>
        <strain evidence="2 3">NBRC 15389</strain>
    </source>
</reference>
<protein>
    <submittedName>
        <fullName evidence="2">Uncharacterized protein</fullName>
    </submittedName>
</protein>
<dbReference type="Proteomes" id="UP000435837">
    <property type="component" value="Unassembled WGS sequence"/>
</dbReference>
<feature type="region of interest" description="Disordered" evidence="1">
    <location>
        <begin position="1"/>
        <end position="38"/>
    </location>
</feature>
<dbReference type="AlphaFoldDB" id="A0A640SK18"/>
<feature type="compositionally biased region" description="Basic and acidic residues" evidence="1">
    <location>
        <begin position="1"/>
        <end position="12"/>
    </location>
</feature>
<evidence type="ECO:0000313" key="2">
    <source>
        <dbReference type="EMBL" id="GFE11597.1"/>
    </source>
</evidence>
<proteinExistence type="predicted"/>
<feature type="compositionally biased region" description="Acidic residues" evidence="1">
    <location>
        <begin position="13"/>
        <end position="31"/>
    </location>
</feature>
<accession>A0A640SK18</accession>
<gene>
    <name evidence="2" type="ORF">Scani_78650</name>
</gene>
<evidence type="ECO:0000256" key="1">
    <source>
        <dbReference type="SAM" id="MobiDB-lite"/>
    </source>
</evidence>
<evidence type="ECO:0000313" key="3">
    <source>
        <dbReference type="Proteomes" id="UP000435837"/>
    </source>
</evidence>
<dbReference type="EMBL" id="BLIN01000007">
    <property type="protein sequence ID" value="GFE11597.1"/>
    <property type="molecule type" value="Genomic_DNA"/>
</dbReference>
<comment type="caution">
    <text evidence="2">The sequence shown here is derived from an EMBL/GenBank/DDBJ whole genome shotgun (WGS) entry which is preliminary data.</text>
</comment>